<comment type="caution">
    <text evidence="2">The sequence shown here is derived from an EMBL/GenBank/DDBJ whole genome shotgun (WGS) entry which is preliminary data.</text>
</comment>
<evidence type="ECO:0000313" key="3">
    <source>
        <dbReference type="Proteomes" id="UP000293874"/>
    </source>
</evidence>
<keyword evidence="1" id="KW-0812">Transmembrane</keyword>
<protein>
    <submittedName>
        <fullName evidence="2">Uncharacterized protein</fullName>
    </submittedName>
</protein>
<dbReference type="AlphaFoldDB" id="A0A4Q7MZ27"/>
<accession>A0A4Q7MZ27</accession>
<organism evidence="2 3">
    <name type="scientific">Pseudobacter ginsenosidimutans</name>
    <dbReference type="NCBI Taxonomy" id="661488"/>
    <lineage>
        <taxon>Bacteria</taxon>
        <taxon>Pseudomonadati</taxon>
        <taxon>Bacteroidota</taxon>
        <taxon>Chitinophagia</taxon>
        <taxon>Chitinophagales</taxon>
        <taxon>Chitinophagaceae</taxon>
        <taxon>Pseudobacter</taxon>
    </lineage>
</organism>
<keyword evidence="3" id="KW-1185">Reference proteome</keyword>
<evidence type="ECO:0000313" key="2">
    <source>
        <dbReference type="EMBL" id="RZS74511.1"/>
    </source>
</evidence>
<keyword evidence="1" id="KW-1133">Transmembrane helix</keyword>
<sequence>MLRETGIWKSYLKASILIPLAIGLYVIFL</sequence>
<feature type="transmembrane region" description="Helical" evidence="1">
    <location>
        <begin position="12"/>
        <end position="28"/>
    </location>
</feature>
<name>A0A4Q7MZ27_9BACT</name>
<keyword evidence="1" id="KW-0472">Membrane</keyword>
<gene>
    <name evidence="2" type="ORF">EV199_0359</name>
</gene>
<reference evidence="2 3" key="1">
    <citation type="submission" date="2019-02" db="EMBL/GenBank/DDBJ databases">
        <title>Genomic Encyclopedia of Type Strains, Phase IV (KMG-IV): sequencing the most valuable type-strain genomes for metagenomic binning, comparative biology and taxonomic classification.</title>
        <authorList>
            <person name="Goeker M."/>
        </authorList>
    </citation>
    <scope>NUCLEOTIDE SEQUENCE [LARGE SCALE GENOMIC DNA]</scope>
    <source>
        <strain evidence="2 3">DSM 18116</strain>
    </source>
</reference>
<proteinExistence type="predicted"/>
<dbReference type="EMBL" id="SGXA01000001">
    <property type="protein sequence ID" value="RZS74511.1"/>
    <property type="molecule type" value="Genomic_DNA"/>
</dbReference>
<evidence type="ECO:0000256" key="1">
    <source>
        <dbReference type="SAM" id="Phobius"/>
    </source>
</evidence>
<dbReference type="Proteomes" id="UP000293874">
    <property type="component" value="Unassembled WGS sequence"/>
</dbReference>